<evidence type="ECO:0000313" key="5">
    <source>
        <dbReference type="Proteomes" id="UP000580839"/>
    </source>
</evidence>
<evidence type="ECO:0000259" key="3">
    <source>
        <dbReference type="PROSITE" id="PS50937"/>
    </source>
</evidence>
<comment type="caution">
    <text evidence="4">The sequence shown here is derived from an EMBL/GenBank/DDBJ whole genome shotgun (WGS) entry which is preliminary data.</text>
</comment>
<dbReference type="Gene3D" id="1.10.1660.10">
    <property type="match status" value="1"/>
</dbReference>
<dbReference type="SUPFAM" id="SSF46955">
    <property type="entry name" value="Putative DNA-binding domain"/>
    <property type="match status" value="1"/>
</dbReference>
<dbReference type="PROSITE" id="PS50937">
    <property type="entry name" value="HTH_MERR_2"/>
    <property type="match status" value="1"/>
</dbReference>
<dbReference type="PANTHER" id="PTHR30204:SF15">
    <property type="entry name" value="BLL5018 PROTEIN"/>
    <property type="match status" value="1"/>
</dbReference>
<evidence type="ECO:0000256" key="2">
    <source>
        <dbReference type="SAM" id="Coils"/>
    </source>
</evidence>
<accession>A0A849SQ72</accession>
<reference evidence="4 5" key="1">
    <citation type="submission" date="2020-04" db="EMBL/GenBank/DDBJ databases">
        <title>Metagenomic profiling of ammonia- and methane-oxidizing microorganisms in a Dutch drinking water treatment plant.</title>
        <authorList>
            <person name="Poghosyan L."/>
            <person name="Leucker S."/>
        </authorList>
    </citation>
    <scope>NUCLEOTIDE SEQUENCE [LARGE SCALE GENOMIC DNA]</scope>
    <source>
        <strain evidence="4">S-RSF-IL-03</strain>
    </source>
</reference>
<dbReference type="AlphaFoldDB" id="A0A849SQ72"/>
<evidence type="ECO:0000313" key="4">
    <source>
        <dbReference type="EMBL" id="NOT34115.1"/>
    </source>
</evidence>
<name>A0A849SQ72_UNCEI</name>
<proteinExistence type="predicted"/>
<dbReference type="EMBL" id="JABFRW010000094">
    <property type="protein sequence ID" value="NOT34115.1"/>
    <property type="molecule type" value="Genomic_DNA"/>
</dbReference>
<dbReference type="SMART" id="SM00422">
    <property type="entry name" value="HTH_MERR"/>
    <property type="match status" value="1"/>
</dbReference>
<organism evidence="4 5">
    <name type="scientific">Eiseniibacteriota bacterium</name>
    <dbReference type="NCBI Taxonomy" id="2212470"/>
    <lineage>
        <taxon>Bacteria</taxon>
        <taxon>Candidatus Eiseniibacteriota</taxon>
    </lineage>
</organism>
<dbReference type="GO" id="GO:0003677">
    <property type="term" value="F:DNA binding"/>
    <property type="evidence" value="ECO:0007669"/>
    <property type="project" value="UniProtKB-KW"/>
</dbReference>
<protein>
    <submittedName>
        <fullName evidence="4">MerR family transcriptional regulator</fullName>
    </submittedName>
</protein>
<dbReference type="InterPro" id="IPR047057">
    <property type="entry name" value="MerR_fam"/>
</dbReference>
<dbReference type="GO" id="GO:0003700">
    <property type="term" value="F:DNA-binding transcription factor activity"/>
    <property type="evidence" value="ECO:0007669"/>
    <property type="project" value="InterPro"/>
</dbReference>
<keyword evidence="1" id="KW-0238">DNA-binding</keyword>
<feature type="coiled-coil region" evidence="2">
    <location>
        <begin position="106"/>
        <end position="133"/>
    </location>
</feature>
<gene>
    <name evidence="4" type="ORF">HOP12_08095</name>
</gene>
<keyword evidence="2" id="KW-0175">Coiled coil</keyword>
<dbReference type="InterPro" id="IPR000551">
    <property type="entry name" value="MerR-type_HTH_dom"/>
</dbReference>
<feature type="domain" description="HTH merR-type" evidence="3">
    <location>
        <begin position="17"/>
        <end position="67"/>
    </location>
</feature>
<dbReference type="Pfam" id="PF13411">
    <property type="entry name" value="MerR_1"/>
    <property type="match status" value="1"/>
</dbReference>
<dbReference type="CDD" id="cd04765">
    <property type="entry name" value="HTH_MlrA-like_sg2"/>
    <property type="match status" value="1"/>
</dbReference>
<dbReference type="Proteomes" id="UP000580839">
    <property type="component" value="Unassembled WGS sequence"/>
</dbReference>
<evidence type="ECO:0000256" key="1">
    <source>
        <dbReference type="ARBA" id="ARBA00023125"/>
    </source>
</evidence>
<dbReference type="InterPro" id="IPR009061">
    <property type="entry name" value="DNA-bd_dom_put_sf"/>
</dbReference>
<dbReference type="PANTHER" id="PTHR30204">
    <property type="entry name" value="REDOX-CYCLING DRUG-SENSING TRANSCRIPTIONAL ACTIVATOR SOXR"/>
    <property type="match status" value="1"/>
</dbReference>
<sequence>MTPIRTEEPEGKLYRPISEVADLVGVKPHVLRYWETQFSMLRPRKNRAGNRMYRPDEIKLLMRIKDLLYARRYTIAGARRTLLDERKLDEPQVELGFGAADRKLVLHEVKTELARLAERLRAAARDAREVTRA</sequence>